<dbReference type="AlphaFoldDB" id="A0A5P1E3U6"/>
<sequence>MDRGKKKKEEEEEEETPKRDGGDPFEFCDVCRLNHDQRPRPPPPLLPLSHVREPGDSVPCCNAINHLASSEHLRNLKGFLRKHGGGVDRIDSFRVSDEELAEWEKACKSLKSAASTSGQGTIGPFSVPLKDIQHEHTSNNMNSFDKHSITSSNSNAYHPVMPLQTLTNESHRLYPQDLSGATGAGSVPYETAAFSVDLQGNTGSARCKQPMQLVNNVKILGGYSLINRTEDQTAPGGSCNGALQKVTQISCAAKGSQQNVHSGALPPWLDANEEKDIGQLNTGQYLNNLTQTGKLKKLNPKRVGAAWAERRRIELEMEKRGERLLNTFDANWLPNFGRVWQAGTRKESKREFETEKRKSIVDDNQPELPFKAQPYISKRARTGSPNRQNADSGCVDDIANNV</sequence>
<dbReference type="PANTHER" id="PTHR31198:SF1">
    <property type="entry name" value="CENTROSOMAL AT-AC SPLICING FACTOR"/>
    <property type="match status" value="1"/>
</dbReference>
<dbReference type="Pfam" id="PF14968">
    <property type="entry name" value="CCDC84"/>
    <property type="match status" value="1"/>
</dbReference>
<organism evidence="2 3">
    <name type="scientific">Asparagus officinalis</name>
    <name type="common">Garden asparagus</name>
    <dbReference type="NCBI Taxonomy" id="4686"/>
    <lineage>
        <taxon>Eukaryota</taxon>
        <taxon>Viridiplantae</taxon>
        <taxon>Streptophyta</taxon>
        <taxon>Embryophyta</taxon>
        <taxon>Tracheophyta</taxon>
        <taxon>Spermatophyta</taxon>
        <taxon>Magnoliopsida</taxon>
        <taxon>Liliopsida</taxon>
        <taxon>Asparagales</taxon>
        <taxon>Asparagaceae</taxon>
        <taxon>Asparagoideae</taxon>
        <taxon>Asparagus</taxon>
    </lineage>
</organism>
<dbReference type="GO" id="GO:0009793">
    <property type="term" value="P:embryo development ending in seed dormancy"/>
    <property type="evidence" value="ECO:0007669"/>
    <property type="project" value="EnsemblPlants"/>
</dbReference>
<evidence type="ECO:0008006" key="4">
    <source>
        <dbReference type="Google" id="ProtNLM"/>
    </source>
</evidence>
<dbReference type="Gramene" id="ONK56167">
    <property type="protein sequence ID" value="ONK56167"/>
    <property type="gene ID" value="A4U43_C10F4830"/>
</dbReference>
<accession>A0A5P1E3U6</accession>
<protein>
    <recommendedName>
        <fullName evidence="4">TITAN-like protein</fullName>
    </recommendedName>
</protein>
<dbReference type="PANTHER" id="PTHR31198">
    <property type="entry name" value="COILED-COIL DOMAIN-CONTAINING PROTEIN 84"/>
    <property type="match status" value="1"/>
</dbReference>
<evidence type="ECO:0000313" key="3">
    <source>
        <dbReference type="Proteomes" id="UP000243459"/>
    </source>
</evidence>
<evidence type="ECO:0000256" key="1">
    <source>
        <dbReference type="SAM" id="MobiDB-lite"/>
    </source>
</evidence>
<keyword evidence="3" id="KW-1185">Reference proteome</keyword>
<dbReference type="EMBL" id="CM007390">
    <property type="protein sequence ID" value="ONK56167.1"/>
    <property type="molecule type" value="Genomic_DNA"/>
</dbReference>
<dbReference type="OMA" id="MIQDEYT"/>
<dbReference type="GO" id="GO:0009960">
    <property type="term" value="P:endosperm development"/>
    <property type="evidence" value="ECO:0007669"/>
    <property type="project" value="EnsemblPlants"/>
</dbReference>
<gene>
    <name evidence="2" type="ORF">A4U43_C10F4830</name>
</gene>
<name>A0A5P1E3U6_ASPOF</name>
<proteinExistence type="predicted"/>
<dbReference type="Proteomes" id="UP000243459">
    <property type="component" value="Chromosome 10"/>
</dbReference>
<evidence type="ECO:0000313" key="2">
    <source>
        <dbReference type="EMBL" id="ONK56167.1"/>
    </source>
</evidence>
<feature type="region of interest" description="Disordered" evidence="1">
    <location>
        <begin position="1"/>
        <end position="25"/>
    </location>
</feature>
<reference evidence="3" key="1">
    <citation type="journal article" date="2017" name="Nat. Commun.">
        <title>The asparagus genome sheds light on the origin and evolution of a young Y chromosome.</title>
        <authorList>
            <person name="Harkess A."/>
            <person name="Zhou J."/>
            <person name="Xu C."/>
            <person name="Bowers J.E."/>
            <person name="Van der Hulst R."/>
            <person name="Ayyampalayam S."/>
            <person name="Mercati F."/>
            <person name="Riccardi P."/>
            <person name="McKain M.R."/>
            <person name="Kakrana A."/>
            <person name="Tang H."/>
            <person name="Ray J."/>
            <person name="Groenendijk J."/>
            <person name="Arikit S."/>
            <person name="Mathioni S.M."/>
            <person name="Nakano M."/>
            <person name="Shan H."/>
            <person name="Telgmann-Rauber A."/>
            <person name="Kanno A."/>
            <person name="Yue Z."/>
            <person name="Chen H."/>
            <person name="Li W."/>
            <person name="Chen Y."/>
            <person name="Xu X."/>
            <person name="Zhang Y."/>
            <person name="Luo S."/>
            <person name="Chen H."/>
            <person name="Gao J."/>
            <person name="Mao Z."/>
            <person name="Pires J.C."/>
            <person name="Luo M."/>
            <person name="Kudrna D."/>
            <person name="Wing R.A."/>
            <person name="Meyers B.C."/>
            <person name="Yi K."/>
            <person name="Kong H."/>
            <person name="Lavrijsen P."/>
            <person name="Sunseri F."/>
            <person name="Falavigna A."/>
            <person name="Ye Y."/>
            <person name="Leebens-Mack J.H."/>
            <person name="Chen G."/>
        </authorList>
    </citation>
    <scope>NUCLEOTIDE SEQUENCE [LARGE SCALE GENOMIC DNA]</scope>
    <source>
        <strain evidence="3">cv. DH0086</strain>
    </source>
</reference>
<dbReference type="InterPro" id="IPR028015">
    <property type="entry name" value="CCDC84-like"/>
</dbReference>
<dbReference type="GO" id="GO:0005634">
    <property type="term" value="C:nucleus"/>
    <property type="evidence" value="ECO:0007669"/>
    <property type="project" value="EnsemblPlants"/>
</dbReference>
<feature type="compositionally biased region" description="Basic and acidic residues" evidence="1">
    <location>
        <begin position="350"/>
        <end position="361"/>
    </location>
</feature>
<feature type="region of interest" description="Disordered" evidence="1">
    <location>
        <begin position="350"/>
        <end position="402"/>
    </location>
</feature>